<dbReference type="InterPro" id="IPR041679">
    <property type="entry name" value="DNA2/NAM7-like_C"/>
</dbReference>
<evidence type="ECO:0008006" key="6">
    <source>
        <dbReference type="Google" id="ProtNLM"/>
    </source>
</evidence>
<dbReference type="InterPro" id="IPR047187">
    <property type="entry name" value="SF1_C_Upf1"/>
</dbReference>
<dbReference type="GO" id="GO:0031048">
    <property type="term" value="P:regulatory ncRNA-mediated heterochromatin formation"/>
    <property type="evidence" value="ECO:0007669"/>
    <property type="project" value="TreeGrafter"/>
</dbReference>
<dbReference type="GO" id="GO:0004386">
    <property type="term" value="F:helicase activity"/>
    <property type="evidence" value="ECO:0007669"/>
    <property type="project" value="InterPro"/>
</dbReference>
<dbReference type="SUPFAM" id="SSF52540">
    <property type="entry name" value="P-loop containing nucleoside triphosphate hydrolases"/>
    <property type="match status" value="2"/>
</dbReference>
<dbReference type="PANTHER" id="PTHR10887:SF341">
    <property type="entry name" value="NFX1-TYPE ZINC FINGER-CONTAINING PROTEIN 1"/>
    <property type="match status" value="1"/>
</dbReference>
<feature type="compositionally biased region" description="Low complexity" evidence="1">
    <location>
        <begin position="2154"/>
        <end position="2172"/>
    </location>
</feature>
<dbReference type="PANTHER" id="PTHR10887">
    <property type="entry name" value="DNA2/NAM7 HELICASE FAMILY"/>
    <property type="match status" value="1"/>
</dbReference>
<dbReference type="Pfam" id="PF13087">
    <property type="entry name" value="AAA_12"/>
    <property type="match status" value="2"/>
</dbReference>
<evidence type="ECO:0000256" key="1">
    <source>
        <dbReference type="SAM" id="MobiDB-lite"/>
    </source>
</evidence>
<dbReference type="Proteomes" id="UP001178507">
    <property type="component" value="Unassembled WGS sequence"/>
</dbReference>
<evidence type="ECO:0000259" key="3">
    <source>
        <dbReference type="Pfam" id="PF13087"/>
    </source>
</evidence>
<accession>A0AA36N9X1</accession>
<feature type="domain" description="DNA2/NAM7 helicase helicase" evidence="2">
    <location>
        <begin position="981"/>
        <end position="1117"/>
    </location>
</feature>
<feature type="region of interest" description="Disordered" evidence="1">
    <location>
        <begin position="2131"/>
        <end position="2236"/>
    </location>
</feature>
<sequence length="2236" mass="249214">MRGWAESSIGEVAVVKENEKGRFGFIKAERFSKDLYFKLEQVTCHGGLELRRGDQVRFWCREWGDVSHVSHVELTKLAGGKRRRLDALQQMEVWRGKLQGGHEEESEAVLEAGSCLAAWRAVSALLAEALSEQWSALAPADEMETDEATARVSGQSSKRGPEHKILEQVTHEGADLRESMPFKEKTMPVDEVFFTHGQVSPQFRNGGSLTQLLGDLRRGRLLPQTDPRLRLDVVKLAKVRSVNNRRLWVLKEFQQELRRHRPKSDTVKVAVRLHPLCKGTAKFLSELCNAAACSEKEQPDIHPEDNTRRTLLNISSAALEDGVVCRWVLESRAEERSKVPVNDLTYLGAPNSVGVKRRRCGGVAGSAVPPLTRQQREACERVEQGERVDAVQFDGKLFVVDRDLGQALYARQQQGRQICAEVRVIPLCPMTAKFVMANSSSNNGKSVDIRGTLQANAEWPLDRIVMVVLSLALRLSNCPRAPDIYGVLASSRLLGERSALISAIRSKRRFAKQVQEQVWPFMQQVMRMQASKFNMAMPVCKFLANDRHGREGAVGSELLALLDRAAQQLADQPDPTNTAWHCLPATPTAEEITRLQILPDGKQRFRALDLPVVRQVGSYRSTSDYLDTYFRLLREDCISSLRKSLADLRDRGEQAQHAQEEGNAFRAKLKGFTAESPEGVVDSRVKVVLKIFPLFSSRRLRSGKYFMPGNLVACVCGGDFSVPLWLLAAKRSPDGREVVLDIYSEHLEDEASLLARLWSASSLTLVASPTYFRSFEPVLKALKTAETVGLPFQKELVRCQGTSGSSCLHLADRPVDRSLIFQDQAPCVTESHQLVGLSDEVLGKSWTFGTEAAPTEIVAGSFRFAIWSEQEFGGGFACRNHSNVQILVVFPSRVCPVRIGLDRAVPAQTELAEEESLAHLLKPGASIVDLPLNTEIVSSTGQHELRFRIVALRGSVQQLQRDLGTAIKQPDGALAKSTTWDESQLRAAQHALQCRLALIQGPPGTGKTFIGFKLLQLLLPQSRALVMTYKNHALDDFLQHCVEAGYTDQLARIGGRSNEDSQELQACNLRSLKRKALSKTQSLAGTMQQLASHSSHAKVAVNEAKQKMLEALRNYRQRGVHTVDTFLAAASSRQLGDLISNFWTHGQRRREHREIAEAWEEVGQENWPNLAQRMRWGTSWAYERLRGFLDQALLASWAAWYPDNSIISQVAASYVTGRMEPDTAEDDSEMWSQLNDSERVLIQTQAEADKVISSCSEDGHVRQTITIRRGVTIEQGWMLSACQDPSGSGISLGDLRSRLPATLVFDDEAERELQNEMEMERLESAGHENRDGRQGSEPDVSAHPENAQRPCLPHLPGKIQLENMDERLLWWLGPEERAHVLVQQILQQASRCFQDLQNAATALAAACRDEEAMDVSLSAEIMRSKRIIGMTVTGASINAALLSQIKPDVVIVEEAAEVLEPQIMAVLGPWVKQLILIGDDRQLPPPVETYTLKQNHLFDTSMLERLILNNLPNVELCRQGRMLPSLSKLLKPIYPHLEDNMKVVGKLAGPACVESEVFFWHCPHFEEETQRSKVNKAECDRAVQLVCFFISQGYEPSKITVLAAYQAQASLVHREVRQKLPRFLENTGWKHELSEVQVSIDSSLLKRGNRVDVTDRIISEGRVVSTSGGMVKAGRYVAKGTNDNSRADGKVQMVQVLLQPEELQPNEMPEVSTIDRYQGAENEIVIISLVRSNEKNKLGFLGTEDGKNRMCVAQSRAKCGLYFIGNAQGLRTSAHWKELLDTLQERACVGHQFPQRCPRHPEVKKYALEAADVGVVCKQVCGKAFGCGNDDHTCKLPCHPDESGTRHARDKCHHLVDKVYICKESPAHVFNNVECRIRTEELSCPFRESLDCQRSEHKVIRKCGEDKEVIIASCKQNCTTQLGCGHMCPKKCCEDCIPESECQVPKEFDCPEFPQHKRIKSACSSSSKQLLAKCWSRCSRQLPCGHYCSNRCCDPCVTLCEKPCNRKLECEHKCQMKCKEACKCTRPKTVSCARTQKSETPHQVRGECYEEDASIAARCQEACGSPLSCGHLCQKPCGECRDLHTASGDCRQQCANVLECCHPCGRPCQHQEPCGRVCPNCATPKAKAMPKPQVHLMPARKAMPRPNEGSQAKSPMSATSPADPASPRSPASPISPPHVSGPGLVEKSPAVLVSERERAHHAGSFRGRDSRRDSDMPSKRRGPDGRDSRPPLKRRR</sequence>
<proteinExistence type="predicted"/>
<keyword evidence="5" id="KW-1185">Reference proteome</keyword>
<feature type="compositionally biased region" description="Basic and acidic residues" evidence="1">
    <location>
        <begin position="2194"/>
        <end position="2230"/>
    </location>
</feature>
<gene>
    <name evidence="4" type="ORF">EVOR1521_LOCUS26950</name>
</gene>
<reference evidence="4" key="1">
    <citation type="submission" date="2023-08" db="EMBL/GenBank/DDBJ databases">
        <authorList>
            <person name="Chen Y."/>
            <person name="Shah S."/>
            <person name="Dougan E. K."/>
            <person name="Thang M."/>
            <person name="Chan C."/>
        </authorList>
    </citation>
    <scope>NUCLEOTIDE SEQUENCE</scope>
</reference>
<feature type="compositionally biased region" description="Basic and acidic residues" evidence="1">
    <location>
        <begin position="1324"/>
        <end position="1342"/>
    </location>
</feature>
<feature type="region of interest" description="Disordered" evidence="1">
    <location>
        <begin position="1324"/>
        <end position="1354"/>
    </location>
</feature>
<name>A0AA36N9X1_9DINO</name>
<dbReference type="Gene3D" id="3.40.50.300">
    <property type="entry name" value="P-loop containing nucleotide triphosphate hydrolases"/>
    <property type="match status" value="3"/>
</dbReference>
<feature type="domain" description="DNA2/NAM7 helicase-like C-terminal" evidence="3">
    <location>
        <begin position="1499"/>
        <end position="1622"/>
    </location>
</feature>
<evidence type="ECO:0000259" key="2">
    <source>
        <dbReference type="Pfam" id="PF13086"/>
    </source>
</evidence>
<dbReference type="GO" id="GO:0031380">
    <property type="term" value="C:nuclear RNA-directed RNA polymerase complex"/>
    <property type="evidence" value="ECO:0007669"/>
    <property type="project" value="TreeGrafter"/>
</dbReference>
<feature type="domain" description="DNA2/NAM7 helicase helicase" evidence="2">
    <location>
        <begin position="1310"/>
        <end position="1487"/>
    </location>
</feature>
<comment type="caution">
    <text evidence="4">The sequence shown here is derived from an EMBL/GenBank/DDBJ whole genome shotgun (WGS) entry which is preliminary data.</text>
</comment>
<dbReference type="InterPro" id="IPR045055">
    <property type="entry name" value="DNA2/NAM7-like"/>
</dbReference>
<protein>
    <recommendedName>
        <fullName evidence="6">NFX1-type zinc finger-containing protein 1</fullName>
    </recommendedName>
</protein>
<dbReference type="EMBL" id="CAUJNA010003547">
    <property type="protein sequence ID" value="CAJ1404525.1"/>
    <property type="molecule type" value="Genomic_DNA"/>
</dbReference>
<feature type="domain" description="DNA2/NAM7 helicase-like C-terminal" evidence="3">
    <location>
        <begin position="1703"/>
        <end position="1767"/>
    </location>
</feature>
<dbReference type="InterPro" id="IPR041677">
    <property type="entry name" value="DNA2/NAM7_AAA_11"/>
</dbReference>
<dbReference type="InterPro" id="IPR027417">
    <property type="entry name" value="P-loop_NTPase"/>
</dbReference>
<organism evidence="4 5">
    <name type="scientific">Effrenium voratum</name>
    <dbReference type="NCBI Taxonomy" id="2562239"/>
    <lineage>
        <taxon>Eukaryota</taxon>
        <taxon>Sar</taxon>
        <taxon>Alveolata</taxon>
        <taxon>Dinophyceae</taxon>
        <taxon>Suessiales</taxon>
        <taxon>Symbiodiniaceae</taxon>
        <taxon>Effrenium</taxon>
    </lineage>
</organism>
<dbReference type="Pfam" id="PF13086">
    <property type="entry name" value="AAA_11"/>
    <property type="match status" value="2"/>
</dbReference>
<evidence type="ECO:0000313" key="5">
    <source>
        <dbReference type="Proteomes" id="UP001178507"/>
    </source>
</evidence>
<dbReference type="CDD" id="cd18808">
    <property type="entry name" value="SF1_C_Upf1"/>
    <property type="match status" value="1"/>
</dbReference>
<evidence type="ECO:0000313" key="4">
    <source>
        <dbReference type="EMBL" id="CAJ1404525.1"/>
    </source>
</evidence>